<feature type="transmembrane region" description="Helical" evidence="5">
    <location>
        <begin position="61"/>
        <end position="79"/>
    </location>
</feature>
<feature type="transmembrane region" description="Helical" evidence="5">
    <location>
        <begin position="331"/>
        <end position="350"/>
    </location>
</feature>
<organism evidence="7 8">
    <name type="scientific">Vibrio mangrovi</name>
    <dbReference type="NCBI Taxonomy" id="474394"/>
    <lineage>
        <taxon>Bacteria</taxon>
        <taxon>Pseudomonadati</taxon>
        <taxon>Pseudomonadota</taxon>
        <taxon>Gammaproteobacteria</taxon>
        <taxon>Vibrionales</taxon>
        <taxon>Vibrionaceae</taxon>
        <taxon>Vibrio</taxon>
    </lineage>
</organism>
<dbReference type="Proteomes" id="UP001283366">
    <property type="component" value="Unassembled WGS sequence"/>
</dbReference>
<sequence length="417" mass="47919">MEVKMEKTYYRKIFNYCLFLVPALLLCTSNLSIGAVIIILLTSTWYLIRENKVSPLNKLDWMVITILSAYFISNIPIYIYDMGTARYFKGASRYLLIIPIYFFIKEVINENKEPRTYLDWGVFFGSIGTLIISIYQFYIKDMTRVDGYLYSINFGYLSCSLAFLALTLSSSSHIKKLLWLSFVILCYTTLLTVTRGAIFAIPILIFFSIALHSKENRLKNTVKVLIIMSISFFSIYFSSHKIQDRIDLTVVEFNEIISGNISASESSGGRIQLWYSATQSFIKSPLIGQTYAQREETIRELYREGKISSWPMTITRAHAHNQYFEMLASNGILGILAFISLIFIPLFYFLKNINKSIHAFSGFIFVLGFSIFCLTEVPLEQNLISTFYGFILITLINFTRNDLKGYSDNTTINESVS</sequence>
<dbReference type="EMBL" id="JAWRCO010000001">
    <property type="protein sequence ID" value="MDW6002207.1"/>
    <property type="molecule type" value="Genomic_DNA"/>
</dbReference>
<evidence type="ECO:0000259" key="6">
    <source>
        <dbReference type="Pfam" id="PF04932"/>
    </source>
</evidence>
<name>A0ABU4I3Q8_9VIBR</name>
<feature type="transmembrane region" description="Helical" evidence="5">
    <location>
        <begin position="91"/>
        <end position="108"/>
    </location>
</feature>
<dbReference type="InterPro" id="IPR007016">
    <property type="entry name" value="O-antigen_ligase-rel_domated"/>
</dbReference>
<feature type="transmembrane region" description="Helical" evidence="5">
    <location>
        <begin position="177"/>
        <end position="210"/>
    </location>
</feature>
<dbReference type="GO" id="GO:0016874">
    <property type="term" value="F:ligase activity"/>
    <property type="evidence" value="ECO:0007669"/>
    <property type="project" value="UniProtKB-KW"/>
</dbReference>
<protein>
    <submittedName>
        <fullName evidence="7">O-antigen ligase family protein</fullName>
    </submittedName>
</protein>
<keyword evidence="8" id="KW-1185">Reference proteome</keyword>
<feature type="transmembrane region" description="Helical" evidence="5">
    <location>
        <begin position="13"/>
        <end position="41"/>
    </location>
</feature>
<feature type="domain" description="O-antigen ligase-related" evidence="6">
    <location>
        <begin position="181"/>
        <end position="339"/>
    </location>
</feature>
<keyword evidence="2 5" id="KW-0812">Transmembrane</keyword>
<dbReference type="PANTHER" id="PTHR37422">
    <property type="entry name" value="TEICHURONIC ACID BIOSYNTHESIS PROTEIN TUAE"/>
    <property type="match status" value="1"/>
</dbReference>
<evidence type="ECO:0000256" key="1">
    <source>
        <dbReference type="ARBA" id="ARBA00004141"/>
    </source>
</evidence>
<gene>
    <name evidence="7" type="ORF">SBX37_04885</name>
</gene>
<feature type="transmembrane region" description="Helical" evidence="5">
    <location>
        <begin position="120"/>
        <end position="138"/>
    </location>
</feature>
<evidence type="ECO:0000256" key="5">
    <source>
        <dbReference type="SAM" id="Phobius"/>
    </source>
</evidence>
<dbReference type="RefSeq" id="WP_087481583.1">
    <property type="nucleotide sequence ID" value="NZ_AP024883.1"/>
</dbReference>
<proteinExistence type="predicted"/>
<dbReference type="PANTHER" id="PTHR37422:SF17">
    <property type="entry name" value="O-ANTIGEN LIGASE"/>
    <property type="match status" value="1"/>
</dbReference>
<evidence type="ECO:0000313" key="8">
    <source>
        <dbReference type="Proteomes" id="UP001283366"/>
    </source>
</evidence>
<evidence type="ECO:0000313" key="7">
    <source>
        <dbReference type="EMBL" id="MDW6002207.1"/>
    </source>
</evidence>
<evidence type="ECO:0000256" key="4">
    <source>
        <dbReference type="ARBA" id="ARBA00023136"/>
    </source>
</evidence>
<evidence type="ECO:0000256" key="3">
    <source>
        <dbReference type="ARBA" id="ARBA00022989"/>
    </source>
</evidence>
<comment type="caution">
    <text evidence="7">The sequence shown here is derived from an EMBL/GenBank/DDBJ whole genome shotgun (WGS) entry which is preliminary data.</text>
</comment>
<evidence type="ECO:0000256" key="2">
    <source>
        <dbReference type="ARBA" id="ARBA00022692"/>
    </source>
</evidence>
<feature type="transmembrane region" description="Helical" evidence="5">
    <location>
        <begin position="383"/>
        <end position="399"/>
    </location>
</feature>
<accession>A0ABU4I3Q8</accession>
<keyword evidence="7" id="KW-0436">Ligase</keyword>
<dbReference type="InterPro" id="IPR051533">
    <property type="entry name" value="WaaL-like"/>
</dbReference>
<feature type="transmembrane region" description="Helical" evidence="5">
    <location>
        <begin position="222"/>
        <end position="239"/>
    </location>
</feature>
<keyword evidence="4 5" id="KW-0472">Membrane</keyword>
<dbReference type="Pfam" id="PF04932">
    <property type="entry name" value="Wzy_C"/>
    <property type="match status" value="1"/>
</dbReference>
<keyword evidence="3 5" id="KW-1133">Transmembrane helix</keyword>
<comment type="subcellular location">
    <subcellularLocation>
        <location evidence="1">Membrane</location>
        <topology evidence="1">Multi-pass membrane protein</topology>
    </subcellularLocation>
</comment>
<feature type="transmembrane region" description="Helical" evidence="5">
    <location>
        <begin position="357"/>
        <end position="377"/>
    </location>
</feature>
<feature type="transmembrane region" description="Helical" evidence="5">
    <location>
        <begin position="150"/>
        <end position="171"/>
    </location>
</feature>
<reference evidence="7 8" key="1">
    <citation type="submission" date="2023-11" db="EMBL/GenBank/DDBJ databases">
        <title>Plant-associative lifestyle of Vibrio porteresiae and its evolutionary dynamics.</title>
        <authorList>
            <person name="Rameshkumar N."/>
            <person name="Kirti K."/>
        </authorList>
    </citation>
    <scope>NUCLEOTIDE SEQUENCE [LARGE SCALE GENOMIC DNA]</scope>
    <source>
        <strain evidence="7 8">MSSRF38</strain>
    </source>
</reference>